<comment type="caution">
    <text evidence="4">The sequence shown here is derived from an EMBL/GenBank/DDBJ whole genome shotgun (WGS) entry which is preliminary data.</text>
</comment>
<dbReference type="InterPro" id="IPR039448">
    <property type="entry name" value="Beta_helix"/>
</dbReference>
<feature type="domain" description="GH141-like insertion" evidence="3">
    <location>
        <begin position="135"/>
        <end position="285"/>
    </location>
</feature>
<evidence type="ECO:0000313" key="5">
    <source>
        <dbReference type="Proteomes" id="UP001155241"/>
    </source>
</evidence>
<feature type="signal peptide" evidence="1">
    <location>
        <begin position="1"/>
        <end position="22"/>
    </location>
</feature>
<dbReference type="Pfam" id="PF21231">
    <property type="entry name" value="GH141_M"/>
    <property type="match status" value="1"/>
</dbReference>
<dbReference type="InterPro" id="IPR012334">
    <property type="entry name" value="Pectin_lyas_fold"/>
</dbReference>
<dbReference type="AlphaFoldDB" id="A0A9X2JIY8"/>
<dbReference type="Gene3D" id="2.160.20.10">
    <property type="entry name" value="Single-stranded right-handed beta-helix, Pectin lyase-like"/>
    <property type="match status" value="2"/>
</dbReference>
<dbReference type="InterPro" id="IPR048482">
    <property type="entry name" value="GH141_ins"/>
</dbReference>
<dbReference type="InterPro" id="IPR011050">
    <property type="entry name" value="Pectin_lyase_fold/virulence"/>
</dbReference>
<dbReference type="PANTHER" id="PTHR36453:SF1">
    <property type="entry name" value="RIGHT HANDED BETA HELIX DOMAIN-CONTAINING PROTEIN"/>
    <property type="match status" value="1"/>
</dbReference>
<dbReference type="Proteomes" id="UP001155241">
    <property type="component" value="Unassembled WGS sequence"/>
</dbReference>
<reference evidence="4" key="1">
    <citation type="submission" date="2022-06" db="EMBL/GenBank/DDBJ databases">
        <title>Aeoliella straminimaris, a novel planctomycete from sediments.</title>
        <authorList>
            <person name="Vitorino I.R."/>
            <person name="Lage O.M."/>
        </authorList>
    </citation>
    <scope>NUCLEOTIDE SEQUENCE</scope>
    <source>
        <strain evidence="4">ICT_H6.2</strain>
    </source>
</reference>
<dbReference type="RefSeq" id="WP_252854327.1">
    <property type="nucleotide sequence ID" value="NZ_JAMXLR010000072.1"/>
</dbReference>
<proteinExistence type="predicted"/>
<organism evidence="4 5">
    <name type="scientific">Aeoliella straminimaris</name>
    <dbReference type="NCBI Taxonomy" id="2954799"/>
    <lineage>
        <taxon>Bacteria</taxon>
        <taxon>Pseudomonadati</taxon>
        <taxon>Planctomycetota</taxon>
        <taxon>Planctomycetia</taxon>
        <taxon>Pirellulales</taxon>
        <taxon>Lacipirellulaceae</taxon>
        <taxon>Aeoliella</taxon>
    </lineage>
</organism>
<gene>
    <name evidence="4" type="ORF">NG895_20135</name>
</gene>
<dbReference type="PANTHER" id="PTHR36453">
    <property type="entry name" value="SECRETED PROTEIN-RELATED"/>
    <property type="match status" value="1"/>
</dbReference>
<feature type="chain" id="PRO_5040861519" evidence="1">
    <location>
        <begin position="23"/>
        <end position="627"/>
    </location>
</feature>
<feature type="domain" description="Right handed beta helix" evidence="2">
    <location>
        <begin position="409"/>
        <end position="559"/>
    </location>
</feature>
<evidence type="ECO:0000256" key="1">
    <source>
        <dbReference type="SAM" id="SignalP"/>
    </source>
</evidence>
<evidence type="ECO:0000259" key="2">
    <source>
        <dbReference type="Pfam" id="PF13229"/>
    </source>
</evidence>
<protein>
    <submittedName>
        <fullName evidence="4">Right-handed parallel beta-helix repeat-containing protein</fullName>
    </submittedName>
</protein>
<sequence>MRIALLPLALCMLVVASLSAKAEVVVWVSPAGSDTNQGTKDRPFATPAAAVRHARELRRLGNEEVASGVRIILRGGVYRLTAPLSIRPEDSGAAGAELTLEPAPGEFPVLSGGVPVAGWRRATDATPGLSVAARGKVWVAEVPEFQGRPLEFRQLWVAGQKATRAREPDEPEMARLTEWRRDAHLAGIPSSLAGPYHHATGLEMTLLQMWEIAKLRVKKLTPDGDQALVEFQEPESRLEFEHPWPQPVMEPSGAAFYLSGALELLDQPGEWHLDRQAGKVYYWPRTGEDLARIEVIAPALETLVKVSGSLDRPVGHVVLHGIGFQHTTWLRPSQQGHVPLQSGMYLTEAYKLRPKGTPEWRSLDNQAWIGRPPAAVLVQGAHDIELSRCRFEHLASAGLDFRWGTRHDLIHGCVFRDIGGNGLQLGSFQEAPIETHLAYHPEDQRAICVSETIRNNLVTHCGTEDWGCVGICVGYGREVAIEHNEVAYQPYTGISLGWGWTRDANAMRDNRVVANRIHHVASRMSDSAGVYTLSAQPGTVIQRNYIHSITMSPYVHDPEHWFYLYLDEGSSHITVRDNWCPAERFLSNAVGPGNVWENNGPSVSETVQLEAGLQSDYRDLSPDEGRP</sequence>
<evidence type="ECO:0000259" key="3">
    <source>
        <dbReference type="Pfam" id="PF21231"/>
    </source>
</evidence>
<dbReference type="SUPFAM" id="SSF51126">
    <property type="entry name" value="Pectin lyase-like"/>
    <property type="match status" value="1"/>
</dbReference>
<evidence type="ECO:0000313" key="4">
    <source>
        <dbReference type="EMBL" id="MCO6046213.1"/>
    </source>
</evidence>
<name>A0A9X2JIY8_9BACT</name>
<dbReference type="Pfam" id="PF13229">
    <property type="entry name" value="Beta_helix"/>
    <property type="match status" value="1"/>
</dbReference>
<accession>A0A9X2JIY8</accession>
<dbReference type="EMBL" id="JAMXLR010000072">
    <property type="protein sequence ID" value="MCO6046213.1"/>
    <property type="molecule type" value="Genomic_DNA"/>
</dbReference>
<keyword evidence="1" id="KW-0732">Signal</keyword>
<keyword evidence="5" id="KW-1185">Reference proteome</keyword>